<evidence type="ECO:0000256" key="8">
    <source>
        <dbReference type="ARBA" id="ARBA00022676"/>
    </source>
</evidence>
<dbReference type="GO" id="GO:0009435">
    <property type="term" value="P:NAD+ biosynthetic process"/>
    <property type="evidence" value="ECO:0007669"/>
    <property type="project" value="UniProtKB-UniPathway"/>
</dbReference>
<dbReference type="UniPathway" id="UPA00253">
    <property type="reaction ID" value="UER00331"/>
</dbReference>
<dbReference type="PANTHER" id="PTHR32179">
    <property type="entry name" value="NICOTINATE-NUCLEOTIDE PYROPHOSPHORYLASE [CARBOXYLATING]"/>
    <property type="match status" value="1"/>
</dbReference>
<dbReference type="eggNOG" id="KOG3008">
    <property type="taxonomic scope" value="Eukaryota"/>
</dbReference>
<evidence type="ECO:0000256" key="11">
    <source>
        <dbReference type="ARBA" id="ARBA00047445"/>
    </source>
</evidence>
<dbReference type="RefSeq" id="XP_018230365.1">
    <property type="nucleotide sequence ID" value="XM_018373198.1"/>
</dbReference>
<dbReference type="OrthoDB" id="10067394at2759"/>
<comment type="pathway">
    <text evidence="2 12">Cofactor biosynthesis; NAD(+) biosynthesis; nicotinate D-ribonucleotide from quinolinate: step 1/1.</text>
</comment>
<dbReference type="Pfam" id="PF01729">
    <property type="entry name" value="QRPTase_C"/>
    <property type="match status" value="1"/>
</dbReference>
<dbReference type="FunFam" id="3.20.20.70:FF:000090">
    <property type="entry name" value="Nicotinate-nucleotide pyrophosphorylase [carboxylating]"/>
    <property type="match status" value="1"/>
</dbReference>
<dbReference type="InterPro" id="IPR037128">
    <property type="entry name" value="Quinolinate_PRibosylTase_N_sf"/>
</dbReference>
<evidence type="ECO:0000256" key="9">
    <source>
        <dbReference type="ARBA" id="ARBA00022679"/>
    </source>
</evidence>
<dbReference type="GO" id="GO:0005737">
    <property type="term" value="C:cytoplasm"/>
    <property type="evidence" value="ECO:0007669"/>
    <property type="project" value="TreeGrafter"/>
</dbReference>
<organism evidence="15 16">
    <name type="scientific">Pneumocystis jirovecii (strain RU7)</name>
    <name type="common">Human pneumocystis pneumonia agent</name>
    <dbReference type="NCBI Taxonomy" id="1408657"/>
    <lineage>
        <taxon>Eukaryota</taxon>
        <taxon>Fungi</taxon>
        <taxon>Dikarya</taxon>
        <taxon>Ascomycota</taxon>
        <taxon>Taphrinomycotina</taxon>
        <taxon>Pneumocystomycetes</taxon>
        <taxon>Pneumocystaceae</taxon>
        <taxon>Pneumocystis</taxon>
    </lineage>
</organism>
<keyword evidence="9 12" id="KW-0808">Transferase</keyword>
<dbReference type="EC" id="2.4.2.19" evidence="5 12"/>
<dbReference type="SUPFAM" id="SSF54675">
    <property type="entry name" value="Nicotinate/Quinolinate PRTase N-terminal domain-like"/>
    <property type="match status" value="1"/>
</dbReference>
<protein>
    <recommendedName>
        <fullName evidence="6 12">Nicotinate-nucleotide pyrophosphorylase [carboxylating]</fullName>
        <ecNumber evidence="5 12">2.4.2.19</ecNumber>
    </recommendedName>
    <alternativeName>
        <fullName evidence="10 12">Quinolinate phosphoribosyltransferase [decarboxylating]</fullName>
    </alternativeName>
</protein>
<dbReference type="Pfam" id="PF02749">
    <property type="entry name" value="QRPTase_N"/>
    <property type="match status" value="1"/>
</dbReference>
<dbReference type="InterPro" id="IPR022412">
    <property type="entry name" value="Quinolinate_PRibosylTrfase_N"/>
</dbReference>
<dbReference type="FunFam" id="3.90.1170.20:FF:000003">
    <property type="entry name" value="Nicotinate-nucleotide pyrophosphorylase [carboxylating]"/>
    <property type="match status" value="1"/>
</dbReference>
<evidence type="ECO:0000313" key="15">
    <source>
        <dbReference type="EMBL" id="KTW31673.1"/>
    </source>
</evidence>
<keyword evidence="16" id="KW-1185">Reference proteome</keyword>
<evidence type="ECO:0000256" key="7">
    <source>
        <dbReference type="ARBA" id="ARBA00022642"/>
    </source>
</evidence>
<sequence>MTTCAWKNIGCSLQNILPSSWKRIVESWLREDVPSLDYGGFVVGEKPETAVLYGKSEGVLAGVPFFEEIFKQLECSVEWCLKEGENINPVMKVAIVRGPAKNILLGERISLNIISRCSGIATKSRRTINKLRNLGYHGVVAGTRKTTPGFRLVEKYGMLVGGVDPHRFDLSSMIMLKDNHILSKGHTRLYKMLTLIRFTGSITKAVEAARLVGGFSLKIEVEVRSEAEADEAILSGADIVMLDNFHNDNMKTVARNLKQKWKNKTKFLLECSGGITEENAHEFISNGTISSIHQGVKHVDFSLKIHQV</sequence>
<dbReference type="GeneID" id="28939453"/>
<evidence type="ECO:0000256" key="5">
    <source>
        <dbReference type="ARBA" id="ARBA00011944"/>
    </source>
</evidence>
<name>A0A0W4ZTG7_PNEJ7</name>
<evidence type="ECO:0000256" key="6">
    <source>
        <dbReference type="ARBA" id="ARBA00020990"/>
    </source>
</evidence>
<evidence type="ECO:0000259" key="13">
    <source>
        <dbReference type="Pfam" id="PF01729"/>
    </source>
</evidence>
<keyword evidence="8 12" id="KW-0328">Glycosyltransferase</keyword>
<evidence type="ECO:0000256" key="2">
    <source>
        <dbReference type="ARBA" id="ARBA00004893"/>
    </source>
</evidence>
<dbReference type="Gene3D" id="3.90.1170.20">
    <property type="entry name" value="Quinolinate phosphoribosyl transferase, N-terminal domain"/>
    <property type="match status" value="1"/>
</dbReference>
<dbReference type="InterPro" id="IPR004393">
    <property type="entry name" value="NadC"/>
</dbReference>
<keyword evidence="7 12" id="KW-0662">Pyridine nucleotide biosynthesis</keyword>
<proteinExistence type="inferred from homology"/>
<dbReference type="Gene3D" id="3.20.20.70">
    <property type="entry name" value="Aldolase class I"/>
    <property type="match status" value="1"/>
</dbReference>
<dbReference type="InterPro" id="IPR002638">
    <property type="entry name" value="Quinolinate_PRibosylTrfase_C"/>
</dbReference>
<comment type="catalytic activity">
    <reaction evidence="11 12">
        <text>nicotinate beta-D-ribonucleotide + CO2 + diphosphate = quinolinate + 5-phospho-alpha-D-ribose 1-diphosphate + 2 H(+)</text>
        <dbReference type="Rhea" id="RHEA:12733"/>
        <dbReference type="ChEBI" id="CHEBI:15378"/>
        <dbReference type="ChEBI" id="CHEBI:16526"/>
        <dbReference type="ChEBI" id="CHEBI:29959"/>
        <dbReference type="ChEBI" id="CHEBI:33019"/>
        <dbReference type="ChEBI" id="CHEBI:57502"/>
        <dbReference type="ChEBI" id="CHEBI:58017"/>
        <dbReference type="EC" id="2.4.2.19"/>
    </reaction>
</comment>
<comment type="similarity">
    <text evidence="3 12">Belongs to the NadC/ModD family.</text>
</comment>
<evidence type="ECO:0000256" key="10">
    <source>
        <dbReference type="ARBA" id="ARBA00033102"/>
    </source>
</evidence>
<dbReference type="SUPFAM" id="SSF51690">
    <property type="entry name" value="Nicotinate/Quinolinate PRTase C-terminal domain-like"/>
    <property type="match status" value="1"/>
</dbReference>
<dbReference type="CDD" id="cd01572">
    <property type="entry name" value="QPRTase"/>
    <property type="match status" value="1"/>
</dbReference>
<dbReference type="EMBL" id="LFWA01000004">
    <property type="protein sequence ID" value="KTW31673.1"/>
    <property type="molecule type" value="Genomic_DNA"/>
</dbReference>
<comment type="caution">
    <text evidence="15">The sequence shown here is derived from an EMBL/GenBank/DDBJ whole genome shotgun (WGS) entry which is preliminary data.</text>
</comment>
<evidence type="ECO:0000256" key="4">
    <source>
        <dbReference type="ARBA" id="ARBA00011218"/>
    </source>
</evidence>
<comment type="subunit">
    <text evidence="4 12">Hexamer formed by 3 homodimers.</text>
</comment>
<dbReference type="InterPro" id="IPR013785">
    <property type="entry name" value="Aldolase_TIM"/>
</dbReference>
<evidence type="ECO:0000256" key="12">
    <source>
        <dbReference type="PIRNR" id="PIRNR006250"/>
    </source>
</evidence>
<feature type="domain" description="Quinolinate phosphoribosyl transferase N-terminal" evidence="14">
    <location>
        <begin position="45"/>
        <end position="118"/>
    </location>
</feature>
<evidence type="ECO:0000313" key="16">
    <source>
        <dbReference type="Proteomes" id="UP000053447"/>
    </source>
</evidence>
<dbReference type="GO" id="GO:0034213">
    <property type="term" value="P:quinolinate catabolic process"/>
    <property type="evidence" value="ECO:0007669"/>
    <property type="project" value="TreeGrafter"/>
</dbReference>
<feature type="domain" description="Quinolinate phosphoribosyl transferase C-terminal" evidence="13">
    <location>
        <begin position="120"/>
        <end position="304"/>
    </location>
</feature>
<gene>
    <name evidence="15" type="ORF">T551_00934</name>
</gene>
<dbReference type="GO" id="GO:0004514">
    <property type="term" value="F:nicotinate-nucleotide diphosphorylase (carboxylating) activity"/>
    <property type="evidence" value="ECO:0007669"/>
    <property type="project" value="UniProtKB-EC"/>
</dbReference>
<dbReference type="PANTHER" id="PTHR32179:SF3">
    <property type="entry name" value="NICOTINATE-NUCLEOTIDE PYROPHOSPHORYLASE [CARBOXYLATING]"/>
    <property type="match status" value="1"/>
</dbReference>
<dbReference type="PIRSF" id="PIRSF006250">
    <property type="entry name" value="NadC_ModD"/>
    <property type="match status" value="1"/>
</dbReference>
<dbReference type="InterPro" id="IPR036068">
    <property type="entry name" value="Nicotinate_pribotase-like_C"/>
</dbReference>
<reference evidence="16" key="1">
    <citation type="journal article" date="2016" name="Nat. Commun.">
        <title>Genome analysis of three Pneumocystis species reveals adaptation mechanisms to life exclusively in mammalian hosts.</title>
        <authorList>
            <person name="Ma L."/>
            <person name="Chen Z."/>
            <person name="Huang D.W."/>
            <person name="Kutty G."/>
            <person name="Ishihara M."/>
            <person name="Wang H."/>
            <person name="Abouelleil A."/>
            <person name="Bishop L."/>
            <person name="Davey E."/>
            <person name="Deng R."/>
            <person name="Deng X."/>
            <person name="Fan L."/>
            <person name="Fantoni G."/>
            <person name="Fitzgerald M."/>
            <person name="Gogineni E."/>
            <person name="Goldberg J.M."/>
            <person name="Handley G."/>
            <person name="Hu X."/>
            <person name="Huber C."/>
            <person name="Jiao X."/>
            <person name="Jones K."/>
            <person name="Levin J.Z."/>
            <person name="Liu Y."/>
            <person name="Macdonald P."/>
            <person name="Melnikov A."/>
            <person name="Raley C."/>
            <person name="Sassi M."/>
            <person name="Sherman B.T."/>
            <person name="Song X."/>
            <person name="Sykes S."/>
            <person name="Tran B."/>
            <person name="Walsh L."/>
            <person name="Xia Y."/>
            <person name="Yang J."/>
            <person name="Young S."/>
            <person name="Zeng Q."/>
            <person name="Zheng X."/>
            <person name="Stephens R."/>
            <person name="Nusbaum C."/>
            <person name="Birren B.W."/>
            <person name="Azadi P."/>
            <person name="Lempicki R.A."/>
            <person name="Cuomo C.A."/>
            <person name="Kovacs J.A."/>
        </authorList>
    </citation>
    <scope>NUCLEOTIDE SEQUENCE [LARGE SCALE GENOMIC DNA]</scope>
    <source>
        <strain evidence="16">RU7</strain>
    </source>
</reference>
<dbReference type="NCBIfam" id="TIGR00078">
    <property type="entry name" value="nadC"/>
    <property type="match status" value="1"/>
</dbReference>
<dbReference type="AlphaFoldDB" id="A0A0W4ZTG7"/>
<evidence type="ECO:0000256" key="1">
    <source>
        <dbReference type="ARBA" id="ARBA00003237"/>
    </source>
</evidence>
<comment type="function">
    <text evidence="1 12">Involved in the catabolism of quinolinic acid (QA).</text>
</comment>
<dbReference type="VEuPathDB" id="FungiDB:T551_00934"/>
<dbReference type="Proteomes" id="UP000053447">
    <property type="component" value="Unassembled WGS sequence"/>
</dbReference>
<dbReference type="STRING" id="1408657.A0A0W4ZTG7"/>
<accession>A0A0W4ZTG7</accession>
<evidence type="ECO:0000256" key="3">
    <source>
        <dbReference type="ARBA" id="ARBA00009400"/>
    </source>
</evidence>
<evidence type="ECO:0000259" key="14">
    <source>
        <dbReference type="Pfam" id="PF02749"/>
    </source>
</evidence>
<dbReference type="InterPro" id="IPR027277">
    <property type="entry name" value="NadC/ModD"/>
</dbReference>